<organism evidence="5 7">
    <name type="scientific">Archangium gephyra</name>
    <dbReference type="NCBI Taxonomy" id="48"/>
    <lineage>
        <taxon>Bacteria</taxon>
        <taxon>Pseudomonadati</taxon>
        <taxon>Myxococcota</taxon>
        <taxon>Myxococcia</taxon>
        <taxon>Myxococcales</taxon>
        <taxon>Cystobacterineae</taxon>
        <taxon>Archangiaceae</taxon>
        <taxon>Archangium</taxon>
    </lineage>
</organism>
<evidence type="ECO:0000313" key="6">
    <source>
        <dbReference type="EMBL" id="REG26835.1"/>
    </source>
</evidence>
<dbReference type="KEGG" id="age:AA314_09066"/>
<gene>
    <name evidence="5" type="ORF">AA314_09066</name>
    <name evidence="6" type="ORF">ATI61_111386</name>
</gene>
<reference evidence="6 8" key="2">
    <citation type="submission" date="2018-08" db="EMBL/GenBank/DDBJ databases">
        <title>Genomic Encyclopedia of Archaeal and Bacterial Type Strains, Phase II (KMG-II): from individual species to whole genera.</title>
        <authorList>
            <person name="Goeker M."/>
        </authorList>
    </citation>
    <scope>NUCLEOTIDE SEQUENCE [LARGE SCALE GENOMIC DNA]</scope>
    <source>
        <strain evidence="6 8">DSM 2261</strain>
    </source>
</reference>
<dbReference type="SUPFAM" id="SSF48208">
    <property type="entry name" value="Six-hairpin glycosidases"/>
    <property type="match status" value="1"/>
</dbReference>
<proteinExistence type="inferred from homology"/>
<feature type="chain" id="PRO_5041993648" evidence="4">
    <location>
        <begin position="30"/>
        <end position="796"/>
    </location>
</feature>
<evidence type="ECO:0000313" key="8">
    <source>
        <dbReference type="Proteomes" id="UP000256345"/>
    </source>
</evidence>
<evidence type="ECO:0000256" key="3">
    <source>
        <dbReference type="SAM" id="MobiDB-lite"/>
    </source>
</evidence>
<dbReference type="PANTHER" id="PTHR36845:SF1">
    <property type="entry name" value="HYDROLASE, PUTATIVE (AFU_ORTHOLOGUE AFUA_7G05090)-RELATED"/>
    <property type="match status" value="1"/>
</dbReference>
<name>A0AAC8TJ23_9BACT</name>
<feature type="region of interest" description="Disordered" evidence="3">
    <location>
        <begin position="720"/>
        <end position="763"/>
    </location>
</feature>
<dbReference type="Gene3D" id="1.50.10.10">
    <property type="match status" value="1"/>
</dbReference>
<evidence type="ECO:0000313" key="5">
    <source>
        <dbReference type="EMBL" id="AKJ07440.1"/>
    </source>
</evidence>
<dbReference type="RefSeq" id="WP_063796938.1">
    <property type="nucleotide sequence ID" value="NZ_CP011509.1"/>
</dbReference>
<reference evidence="5 7" key="1">
    <citation type="submission" date="2015-05" db="EMBL/GenBank/DDBJ databases">
        <title>Genome assembly of Archangium gephyra DSM 2261.</title>
        <authorList>
            <person name="Sharma G."/>
            <person name="Subramanian S."/>
        </authorList>
    </citation>
    <scope>NUCLEOTIDE SEQUENCE [LARGE SCALE GENOMIC DNA]</scope>
    <source>
        <strain evidence="5 7">DSM 2261</strain>
    </source>
</reference>
<evidence type="ECO:0000313" key="7">
    <source>
        <dbReference type="Proteomes" id="UP000035579"/>
    </source>
</evidence>
<dbReference type="InterPro" id="IPR012341">
    <property type="entry name" value="6hp_glycosidase-like_sf"/>
</dbReference>
<evidence type="ECO:0000256" key="1">
    <source>
        <dbReference type="ARBA" id="ARBA00022801"/>
    </source>
</evidence>
<dbReference type="GO" id="GO:0000272">
    <property type="term" value="P:polysaccharide catabolic process"/>
    <property type="evidence" value="ECO:0007669"/>
    <property type="project" value="TreeGrafter"/>
</dbReference>
<protein>
    <submittedName>
        <fullName evidence="5">Alpha-1,2-mannosidase</fullName>
    </submittedName>
    <submittedName>
        <fullName evidence="6">Unsaturated chondroitin disaccharide hydrolase</fullName>
    </submittedName>
</protein>
<comment type="similarity">
    <text evidence="2">Belongs to the glycosyl hydrolase 88 family.</text>
</comment>
<accession>A0AAC8TJ23</accession>
<dbReference type="Proteomes" id="UP000256345">
    <property type="component" value="Unassembled WGS sequence"/>
</dbReference>
<dbReference type="AlphaFoldDB" id="A0AAC8TJ23"/>
<evidence type="ECO:0000256" key="4">
    <source>
        <dbReference type="SAM" id="SignalP"/>
    </source>
</evidence>
<dbReference type="PANTHER" id="PTHR36845">
    <property type="entry name" value="HYDROLASE, PUTATIVE (AFU_ORTHOLOGUE AFUA_7G05090)-RELATED"/>
    <property type="match status" value="1"/>
</dbReference>
<keyword evidence="8" id="KW-1185">Reference proteome</keyword>
<dbReference type="EMBL" id="CP011509">
    <property type="protein sequence ID" value="AKJ07440.1"/>
    <property type="molecule type" value="Genomic_DNA"/>
</dbReference>
<dbReference type="InterPro" id="IPR008928">
    <property type="entry name" value="6-hairpin_glycosidase_sf"/>
</dbReference>
<sequence length="796" mass="87137">MVGGALREKAFSWWLAGFLCLFAAAPARAFDEATADRVLQHAQQKLRATATNTSIPTNQYPKATTNGPWRLVSNTANIDWVQGFFPGQLWFMYEPTRDPFWRSRADAWTRSLEIQKSNPDIRQITHDLGFKFMTSFGQGYRLTGDDYYRQVMLTAAASMARRFNPTVGVIDCCDWNDSVWQVPMVTDTMVDLELLFWGARNGGNAAWNDMALRHAVRTLTDMVRADGGTFHVVDYNTSGGIRSRGTFQGFSNSSTWSRGQAWAIYGFTMAYRYTRDARMLQGAQRTTDYYLARLPADSVPNWDFNAPADQQQKDSSAAAIVASALLELSQYVSDPAVAQRYRNAALAMLDSLSSQAYLTPATSDQPGLLLHGTAFYRTAIKPTGEDIDKSLIYGDYYFVEAVSRFKLWNAGGWLSKLGFPASLHDLGPGNTGVRVVEFDVTPLSKVIDAVVGYADTSTTVTGFSGLAMSLRMNPNGFFDVRRGGEYAALASVPYEANTPYHVRMRVDLGAKNYSVWVTPPGGGEVLLADRFAFRSDAPPTDDLGKVALKSGHFDDEFRVRNHSVRAEGSVTEWLSTLSWPGSVHDLGAGNTGIRVTEFDVTPLARPIDGVIGYADTSTTVTGYASLAMSIRMNPSGFFDVRRGGAYAAITNVLYQANATYHVRMRTDLVAKTYSVWVTPPGGSEVLIADRFAFRSDAPPTDDLGKVALKSGVNETEFRVRGHTVRAESSPTAPTVPDAPLGPEPESPEQIPPIDEPGSDDDILGCTAATGTPFAAAALLLGLLRVGRRQRRSSSAR</sequence>
<dbReference type="GO" id="GO:0052757">
    <property type="term" value="F:chondroitin hydrolase activity"/>
    <property type="evidence" value="ECO:0007669"/>
    <property type="project" value="TreeGrafter"/>
</dbReference>
<keyword evidence="1 6" id="KW-0378">Hydrolase</keyword>
<feature type="signal peptide" evidence="4">
    <location>
        <begin position="1"/>
        <end position="29"/>
    </location>
</feature>
<evidence type="ECO:0000256" key="2">
    <source>
        <dbReference type="ARBA" id="ARBA00038358"/>
    </source>
</evidence>
<feature type="compositionally biased region" description="Pro residues" evidence="3">
    <location>
        <begin position="739"/>
        <end position="754"/>
    </location>
</feature>
<dbReference type="EMBL" id="QUMU01000011">
    <property type="protein sequence ID" value="REG26835.1"/>
    <property type="molecule type" value="Genomic_DNA"/>
</dbReference>
<keyword evidence="4" id="KW-0732">Signal</keyword>
<dbReference type="Proteomes" id="UP000035579">
    <property type="component" value="Chromosome"/>
</dbReference>
<dbReference type="InterPro" id="IPR052369">
    <property type="entry name" value="UG_Glycosaminoglycan_Hydrolase"/>
</dbReference>